<dbReference type="STRING" id="1121476.SAMN02745751_02531"/>
<dbReference type="Pfam" id="PF00111">
    <property type="entry name" value="Fer2"/>
    <property type="match status" value="1"/>
</dbReference>
<dbReference type="RefSeq" id="WP_073049942.1">
    <property type="nucleotide sequence ID" value="NZ_FQZL01000020.1"/>
</dbReference>
<organism evidence="2 3">
    <name type="scientific">Dethiosulfatibacter aminovorans DSM 17477</name>
    <dbReference type="NCBI Taxonomy" id="1121476"/>
    <lineage>
        <taxon>Bacteria</taxon>
        <taxon>Bacillati</taxon>
        <taxon>Bacillota</taxon>
        <taxon>Tissierellia</taxon>
        <taxon>Dethiosulfatibacter</taxon>
    </lineage>
</organism>
<reference evidence="2 3" key="1">
    <citation type="submission" date="2016-11" db="EMBL/GenBank/DDBJ databases">
        <authorList>
            <person name="Jaros S."/>
            <person name="Januszkiewicz K."/>
            <person name="Wedrychowicz H."/>
        </authorList>
    </citation>
    <scope>NUCLEOTIDE SEQUENCE [LARGE SCALE GENOMIC DNA]</scope>
    <source>
        <strain evidence="2 3">DSM 17477</strain>
    </source>
</reference>
<dbReference type="InterPro" id="IPR012675">
    <property type="entry name" value="Beta-grasp_dom_sf"/>
</dbReference>
<dbReference type="Pfam" id="PF17651">
    <property type="entry name" value="Raco_middle"/>
    <property type="match status" value="1"/>
</dbReference>
<dbReference type="Gene3D" id="3.30.420.480">
    <property type="entry name" value="Domain of unknown function (DUF4445)"/>
    <property type="match status" value="1"/>
</dbReference>
<dbReference type="InterPro" id="IPR027980">
    <property type="entry name" value="RACo_C"/>
</dbReference>
<dbReference type="InterPro" id="IPR001041">
    <property type="entry name" value="2Fe-2S_ferredoxin-type"/>
</dbReference>
<dbReference type="EMBL" id="FQZL01000020">
    <property type="protein sequence ID" value="SHJ42573.1"/>
    <property type="molecule type" value="Genomic_DNA"/>
</dbReference>
<dbReference type="InterPro" id="IPR052911">
    <property type="entry name" value="Corrinoid_activation_enz"/>
</dbReference>
<dbReference type="Proteomes" id="UP000184052">
    <property type="component" value="Unassembled WGS sequence"/>
</dbReference>
<proteinExistence type="predicted"/>
<dbReference type="CDD" id="cd00207">
    <property type="entry name" value="fer2"/>
    <property type="match status" value="1"/>
</dbReference>
<name>A0A1M6J776_9FIRM</name>
<dbReference type="SUPFAM" id="SSF54292">
    <property type="entry name" value="2Fe-2S ferredoxin-like"/>
    <property type="match status" value="1"/>
</dbReference>
<dbReference type="OrthoDB" id="9810588at2"/>
<dbReference type="Pfam" id="PF14574">
    <property type="entry name" value="RACo_C_ter"/>
    <property type="match status" value="1"/>
</dbReference>
<sequence length="590" mass="64750">MNKAEVFFNHSNKAIRVEKGTLLSDACSMAGYPLDLVCGGKGTCGKCKVTIRCNGKKEEVLSCITKVEKDVTVYLNPEDIKKDAAILTNGGEKFNFNPSIGKKYIRKTDIPLNHCGYYWEYFKKELNLEIDYNTTKTLERVINNNNVDGFTIVYDKSKLIDVQENDQSHLLYGAAIDIGTTSVVMYLYDMCTGKLIGTYSDLNQQISRGADVISRIMHCTSNEDGIDELQRKIIQTINGLLDRAEKDYPHLPYNLYQTIICGNSTMQHLFHGFNPSNLGMSPFVSIYKDEIKSRGTELGIQGPASNHITFLPLLGGFVGADTTAVLTALKDDPKIKLVVDLGTNGEIGIGNNDRYIVASTACGPALEGAGLEYGMRGTTGAIERFEILDGKALYSVIGNTKAKGICGSGIVDIVAELFKFGFINASGKMLSQEEFDKLRPNCSLTHRICNHNGITAFQLVLPEDSVNGDGVFVTQKDIRQIQLAKSAIYTGCVMLIEKYGITENNLDEILLAGAFGNYINIKNAESIGLLPYFENVTAKSIGNAAGTGVQMYLLDEDVSSTCREIVSNTTHLELASDPEFQNNYIMSMGF</sequence>
<dbReference type="Gene3D" id="3.10.20.30">
    <property type="match status" value="1"/>
</dbReference>
<dbReference type="PANTHER" id="PTHR42895">
    <property type="entry name" value="IRON-SULFUR CLUSTER-BINDING PROTEIN-RELATED"/>
    <property type="match status" value="1"/>
</dbReference>
<evidence type="ECO:0000313" key="2">
    <source>
        <dbReference type="EMBL" id="SHJ42573.1"/>
    </source>
</evidence>
<dbReference type="AlphaFoldDB" id="A0A1M6J776"/>
<evidence type="ECO:0000259" key="1">
    <source>
        <dbReference type="PROSITE" id="PS51085"/>
    </source>
</evidence>
<dbReference type="PROSITE" id="PS51085">
    <property type="entry name" value="2FE2S_FER_2"/>
    <property type="match status" value="1"/>
</dbReference>
<dbReference type="PANTHER" id="PTHR42895:SF2">
    <property type="entry name" value="IRON-SULFUR CLUSTER PROTEIN"/>
    <property type="match status" value="1"/>
</dbReference>
<dbReference type="GO" id="GO:0051536">
    <property type="term" value="F:iron-sulfur cluster binding"/>
    <property type="evidence" value="ECO:0007669"/>
    <property type="project" value="InterPro"/>
</dbReference>
<protein>
    <submittedName>
        <fullName evidence="2">Uncharacterized 2Fe-2 and 4Fe-4S clusters-containing protein, contains DUF4445 domain</fullName>
    </submittedName>
</protein>
<feature type="domain" description="2Fe-2S ferredoxin-type" evidence="1">
    <location>
        <begin position="4"/>
        <end position="79"/>
    </location>
</feature>
<keyword evidence="3" id="KW-1185">Reference proteome</keyword>
<dbReference type="InterPro" id="IPR041414">
    <property type="entry name" value="Raco-like_middle"/>
</dbReference>
<evidence type="ECO:0000313" key="3">
    <source>
        <dbReference type="Proteomes" id="UP000184052"/>
    </source>
</evidence>
<accession>A0A1M6J776</accession>
<gene>
    <name evidence="2" type="ORF">SAMN02745751_02531</name>
</gene>
<dbReference type="InterPro" id="IPR042259">
    <property type="entry name" value="Raco-like_middle_sf"/>
</dbReference>
<dbReference type="InterPro" id="IPR036010">
    <property type="entry name" value="2Fe-2S_ferredoxin-like_sf"/>
</dbReference>